<name>A0A497YBF4_9SPHI</name>
<evidence type="ECO:0000313" key="2">
    <source>
        <dbReference type="Proteomes" id="UP000273898"/>
    </source>
</evidence>
<organism evidence="1 2">
    <name type="scientific">Pedobacter alluvionis</name>
    <dbReference type="NCBI Taxonomy" id="475253"/>
    <lineage>
        <taxon>Bacteria</taxon>
        <taxon>Pseudomonadati</taxon>
        <taxon>Bacteroidota</taxon>
        <taxon>Sphingobacteriia</taxon>
        <taxon>Sphingobacteriales</taxon>
        <taxon>Sphingobacteriaceae</taxon>
        <taxon>Pedobacter</taxon>
    </lineage>
</organism>
<dbReference type="Proteomes" id="UP000273898">
    <property type="component" value="Unassembled WGS sequence"/>
</dbReference>
<protein>
    <submittedName>
        <fullName evidence="1">Uncharacterized protein</fullName>
    </submittedName>
</protein>
<evidence type="ECO:0000313" key="1">
    <source>
        <dbReference type="EMBL" id="RLJ80211.1"/>
    </source>
</evidence>
<sequence length="39" mass="4376">MFKIFFLRAVAIKGGLADCLNAFDQKIYCGDYSISLDID</sequence>
<dbReference type="AlphaFoldDB" id="A0A497YBF4"/>
<proteinExistence type="predicted"/>
<reference evidence="1 2" key="1">
    <citation type="submission" date="2018-10" db="EMBL/GenBank/DDBJ databases">
        <title>Genomic Encyclopedia of Archaeal and Bacterial Type Strains, Phase II (KMG-II): from individual species to whole genera.</title>
        <authorList>
            <person name="Goeker M."/>
        </authorList>
    </citation>
    <scope>NUCLEOTIDE SEQUENCE [LARGE SCALE GENOMIC DNA]</scope>
    <source>
        <strain evidence="1 2">DSM 19624</strain>
    </source>
</reference>
<gene>
    <name evidence="1" type="ORF">BCL90_0960</name>
</gene>
<comment type="caution">
    <text evidence="1">The sequence shown here is derived from an EMBL/GenBank/DDBJ whole genome shotgun (WGS) entry which is preliminary data.</text>
</comment>
<dbReference type="EMBL" id="RCCK01000010">
    <property type="protein sequence ID" value="RLJ80211.1"/>
    <property type="molecule type" value="Genomic_DNA"/>
</dbReference>
<accession>A0A497YBF4</accession>